<feature type="region of interest" description="Disordered" evidence="1">
    <location>
        <begin position="1"/>
        <end position="69"/>
    </location>
</feature>
<name>A0A1I8ABF8_9BILA</name>
<evidence type="ECO:0000313" key="2">
    <source>
        <dbReference type="Proteomes" id="UP000095287"/>
    </source>
</evidence>
<protein>
    <submittedName>
        <fullName evidence="3">Acetolactate synthase</fullName>
    </submittedName>
</protein>
<sequence>MVSPPAGGHSMQRRMEPMEAPAQDSPDREGKPDALPAPQNDGRTQRAVLRSKADHETPAIDASTTRHAVPAPHNPVITLETSNMCVAAEIAAKALNHAVFQARHHFFKGAELFVAKHGRQFLLQIQGDRHDAIMHLLTLLGQAQQIAAHIVFIITTSNQLGGCQTGNRTADLGLVHAGALSQTARGQGPGWFFPTRFPRR</sequence>
<reference evidence="3" key="1">
    <citation type="submission" date="2016-11" db="UniProtKB">
        <authorList>
            <consortium name="WormBaseParasite"/>
        </authorList>
    </citation>
    <scope>IDENTIFICATION</scope>
</reference>
<organism evidence="2 3">
    <name type="scientific">Steinernema glaseri</name>
    <dbReference type="NCBI Taxonomy" id="37863"/>
    <lineage>
        <taxon>Eukaryota</taxon>
        <taxon>Metazoa</taxon>
        <taxon>Ecdysozoa</taxon>
        <taxon>Nematoda</taxon>
        <taxon>Chromadorea</taxon>
        <taxon>Rhabditida</taxon>
        <taxon>Tylenchina</taxon>
        <taxon>Panagrolaimomorpha</taxon>
        <taxon>Strongyloidoidea</taxon>
        <taxon>Steinernematidae</taxon>
        <taxon>Steinernema</taxon>
    </lineage>
</organism>
<dbReference type="WBParaSite" id="L893_g4033.t1">
    <property type="protein sequence ID" value="L893_g4033.t1"/>
    <property type="gene ID" value="L893_g4033"/>
</dbReference>
<proteinExistence type="predicted"/>
<dbReference type="AlphaFoldDB" id="A0A1I8ABF8"/>
<dbReference type="Proteomes" id="UP000095287">
    <property type="component" value="Unplaced"/>
</dbReference>
<accession>A0A1I8ABF8</accession>
<evidence type="ECO:0000313" key="3">
    <source>
        <dbReference type="WBParaSite" id="L893_g4033.t1"/>
    </source>
</evidence>
<keyword evidence="2" id="KW-1185">Reference proteome</keyword>
<evidence type="ECO:0000256" key="1">
    <source>
        <dbReference type="SAM" id="MobiDB-lite"/>
    </source>
</evidence>